<reference evidence="5" key="1">
    <citation type="submission" date="2023-06" db="EMBL/GenBank/DDBJ databases">
        <title>Genome-scale phylogeny and comparative genomics of the fungal order Sordariales.</title>
        <authorList>
            <consortium name="Lawrence Berkeley National Laboratory"/>
            <person name="Hensen N."/>
            <person name="Bonometti L."/>
            <person name="Westerberg I."/>
            <person name="Brannstrom I.O."/>
            <person name="Guillou S."/>
            <person name="Cros-Aarteil S."/>
            <person name="Calhoun S."/>
            <person name="Haridas S."/>
            <person name="Kuo A."/>
            <person name="Mondo S."/>
            <person name="Pangilinan J."/>
            <person name="Riley R."/>
            <person name="LaButti K."/>
            <person name="Andreopoulos B."/>
            <person name="Lipzen A."/>
            <person name="Chen C."/>
            <person name="Yanf M."/>
            <person name="Daum C."/>
            <person name="Ng V."/>
            <person name="Clum A."/>
            <person name="Steindorff A."/>
            <person name="Ohm R."/>
            <person name="Martin F."/>
            <person name="Silar P."/>
            <person name="Natvig D."/>
            <person name="Lalanne C."/>
            <person name="Gautier V."/>
            <person name="Ament-velasquez S.L."/>
            <person name="Kruys A."/>
            <person name="Hutchinson M.I."/>
            <person name="Powell A.J."/>
            <person name="Barry K."/>
            <person name="Miller A.N."/>
            <person name="Grigoriev I.V."/>
            <person name="Debuchy R."/>
            <person name="Gladieux P."/>
            <person name="Thoren M.H."/>
            <person name="Johannesson H."/>
        </authorList>
    </citation>
    <scope>NUCLEOTIDE SEQUENCE</scope>
    <source>
        <strain evidence="5">SMH3391-2</strain>
    </source>
</reference>
<evidence type="ECO:0000313" key="5">
    <source>
        <dbReference type="EMBL" id="KAK0630452.1"/>
    </source>
</evidence>
<feature type="compositionally biased region" description="Polar residues" evidence="3">
    <location>
        <begin position="1"/>
        <end position="11"/>
    </location>
</feature>
<feature type="region of interest" description="Disordered" evidence="3">
    <location>
        <begin position="63"/>
        <end position="91"/>
    </location>
</feature>
<proteinExistence type="predicted"/>
<evidence type="ECO:0000259" key="4">
    <source>
        <dbReference type="PROSITE" id="PS50181"/>
    </source>
</evidence>
<dbReference type="AlphaFoldDB" id="A0AA39XAP3"/>
<evidence type="ECO:0000256" key="1">
    <source>
        <dbReference type="ARBA" id="ARBA00004906"/>
    </source>
</evidence>
<dbReference type="Proteomes" id="UP001174934">
    <property type="component" value="Unassembled WGS sequence"/>
</dbReference>
<feature type="region of interest" description="Disordered" evidence="3">
    <location>
        <begin position="299"/>
        <end position="335"/>
    </location>
</feature>
<dbReference type="EMBL" id="JAULSR010000002">
    <property type="protein sequence ID" value="KAK0630452.1"/>
    <property type="molecule type" value="Genomic_DNA"/>
</dbReference>
<accession>A0AA39XAP3</accession>
<keyword evidence="6" id="KW-1185">Reference proteome</keyword>
<feature type="region of interest" description="Disordered" evidence="3">
    <location>
        <begin position="1"/>
        <end position="30"/>
    </location>
</feature>
<dbReference type="SUPFAM" id="SSF81383">
    <property type="entry name" value="F-box domain"/>
    <property type="match status" value="1"/>
</dbReference>
<protein>
    <recommendedName>
        <fullName evidence="4">F-box domain-containing protein</fullName>
    </recommendedName>
</protein>
<gene>
    <name evidence="5" type="ORF">B0T17DRAFT_506923</name>
</gene>
<dbReference type="InterPro" id="IPR036047">
    <property type="entry name" value="F-box-like_dom_sf"/>
</dbReference>
<dbReference type="Gene3D" id="1.20.1280.50">
    <property type="match status" value="1"/>
</dbReference>
<evidence type="ECO:0000256" key="2">
    <source>
        <dbReference type="ARBA" id="ARBA00022786"/>
    </source>
</evidence>
<dbReference type="PANTHER" id="PTHR10706">
    <property type="entry name" value="F-BOX FAMILY PROTEIN"/>
    <property type="match status" value="1"/>
</dbReference>
<evidence type="ECO:0000313" key="6">
    <source>
        <dbReference type="Proteomes" id="UP001174934"/>
    </source>
</evidence>
<comment type="caution">
    <text evidence="5">The sequence shown here is derived from an EMBL/GenBank/DDBJ whole genome shotgun (WGS) entry which is preliminary data.</text>
</comment>
<dbReference type="Pfam" id="PF12014">
    <property type="entry name" value="Cyclin_D1_bind"/>
    <property type="match status" value="1"/>
</dbReference>
<evidence type="ECO:0000256" key="3">
    <source>
        <dbReference type="SAM" id="MobiDB-lite"/>
    </source>
</evidence>
<feature type="compositionally biased region" description="Low complexity" evidence="3">
    <location>
        <begin position="299"/>
        <end position="319"/>
    </location>
</feature>
<dbReference type="InterPro" id="IPR045048">
    <property type="entry name" value="FBXO31/39"/>
</dbReference>
<organism evidence="5 6">
    <name type="scientific">Bombardia bombarda</name>
    <dbReference type="NCBI Taxonomy" id="252184"/>
    <lineage>
        <taxon>Eukaryota</taxon>
        <taxon>Fungi</taxon>
        <taxon>Dikarya</taxon>
        <taxon>Ascomycota</taxon>
        <taxon>Pezizomycotina</taxon>
        <taxon>Sordariomycetes</taxon>
        <taxon>Sordariomycetidae</taxon>
        <taxon>Sordariales</taxon>
        <taxon>Lasiosphaeriaceae</taxon>
        <taxon>Bombardia</taxon>
    </lineage>
</organism>
<keyword evidence="2" id="KW-0833">Ubl conjugation pathway</keyword>
<dbReference type="PROSITE" id="PS50181">
    <property type="entry name" value="FBOX"/>
    <property type="match status" value="1"/>
</dbReference>
<name>A0AA39XAP3_9PEZI</name>
<dbReference type="SMART" id="SM00256">
    <property type="entry name" value="FBOX"/>
    <property type="match status" value="1"/>
</dbReference>
<dbReference type="PANTHER" id="PTHR10706:SF130">
    <property type="entry name" value="F-BOX ONLY PROTEIN 31"/>
    <property type="match status" value="1"/>
</dbReference>
<sequence>MEDNLGNSQASPVDIPASPASEAHESSKPAAFRKWGGLDFEDENNVHVVPSVSTEYRPHNISLPQSYVDDDPITANGKGKGKAKRNDIDLDRTSAPLADNVVPTSTPPGESHLVCLPTELIDSILSYLSPIDLTSVSAACRSLYIHATAEHLWQAQVQAHVPGVRVTSAYPYASFRALFQAHDPRWFLPKHKIWFSDSTLTGRLILTRYDQRRGCIEGYQLLAVSNRTTFQTWQADTHVIIHAFEPQVKLHLDKPILHLPASPSPEKSHVESISHGTSLPLRTAAAAADVVGGAEVGNSSGYAEGEASNNSSSSGSSSSTTKPQGNEGGVKTKGSRFQAEIPMHLASDTMHNNFLHAQALAPVEPALRAALHFPYGNLWPPPTIPSHHRVAGTSQHGMDPPLEGIDIPSRRQDISDQTFRIRKWLEMRIPSAATAGGQMGTPLGVAGWSPQWTSLPADMLGMNMLARLGLHVGEQVATYSTLDPKLYTPTPEKPYRGIWVGDYSGHGCEFLLINQPDDEDDDFSGPESLIQKENETDEEFARRKMDETVYRGRLEAIKLTGDANVPRGEYTFVVEDLGEQGFVTVVQEPPFTGARVVRSKGHIASTGFLNDKYIESQLLLISHDRLAQYWVGFGHISFFERVNIDKFLVPE</sequence>
<dbReference type="InterPro" id="IPR001810">
    <property type="entry name" value="F-box_dom"/>
</dbReference>
<comment type="pathway">
    <text evidence="1">Protein modification; protein ubiquitination.</text>
</comment>
<dbReference type="Pfam" id="PF12937">
    <property type="entry name" value="F-box-like"/>
    <property type="match status" value="1"/>
</dbReference>
<feature type="domain" description="F-box" evidence="4">
    <location>
        <begin position="110"/>
        <end position="156"/>
    </location>
</feature>